<keyword evidence="4" id="KW-1185">Reference proteome</keyword>
<feature type="chain" id="PRO_5037410586" description="DUF2782 domain-containing protein" evidence="2">
    <location>
        <begin position="21"/>
        <end position="112"/>
    </location>
</feature>
<feature type="signal peptide" evidence="2">
    <location>
        <begin position="1"/>
        <end position="20"/>
    </location>
</feature>
<reference evidence="3" key="1">
    <citation type="journal article" date="2014" name="Int. J. Syst. Evol. Microbiol.">
        <title>Complete genome sequence of Corynebacterium casei LMG S-19264T (=DSM 44701T), isolated from a smear-ripened cheese.</title>
        <authorList>
            <consortium name="US DOE Joint Genome Institute (JGI-PGF)"/>
            <person name="Walter F."/>
            <person name="Albersmeier A."/>
            <person name="Kalinowski J."/>
            <person name="Ruckert C."/>
        </authorList>
    </citation>
    <scope>NUCLEOTIDE SEQUENCE</scope>
    <source>
        <strain evidence="3">KCTC 32182</strain>
    </source>
</reference>
<evidence type="ECO:0000256" key="2">
    <source>
        <dbReference type="SAM" id="SignalP"/>
    </source>
</evidence>
<gene>
    <name evidence="3" type="ORF">GCM10011289_20330</name>
</gene>
<keyword evidence="2" id="KW-0732">Signal</keyword>
<feature type="region of interest" description="Disordered" evidence="1">
    <location>
        <begin position="25"/>
        <end position="45"/>
    </location>
</feature>
<reference evidence="3" key="2">
    <citation type="submission" date="2020-09" db="EMBL/GenBank/DDBJ databases">
        <authorList>
            <person name="Sun Q."/>
            <person name="Kim S."/>
        </authorList>
    </citation>
    <scope>NUCLEOTIDE SEQUENCE</scope>
    <source>
        <strain evidence="3">KCTC 32182</strain>
    </source>
</reference>
<organism evidence="3 4">
    <name type="scientific">Paludibacterium paludis</name>
    <dbReference type="NCBI Taxonomy" id="1225769"/>
    <lineage>
        <taxon>Bacteria</taxon>
        <taxon>Pseudomonadati</taxon>
        <taxon>Pseudomonadota</taxon>
        <taxon>Betaproteobacteria</taxon>
        <taxon>Neisseriales</taxon>
        <taxon>Chromobacteriaceae</taxon>
        <taxon>Paludibacterium</taxon>
    </lineage>
</organism>
<evidence type="ECO:0000313" key="3">
    <source>
        <dbReference type="EMBL" id="GGY16826.1"/>
    </source>
</evidence>
<protein>
    <recommendedName>
        <fullName evidence="5">DUF2782 domain-containing protein</fullName>
    </recommendedName>
</protein>
<accession>A0A918P303</accession>
<dbReference type="InterPro" id="IPR021357">
    <property type="entry name" value="DUF2782"/>
</dbReference>
<dbReference type="RefSeq" id="WP_189533920.1">
    <property type="nucleotide sequence ID" value="NZ_BMYX01000010.1"/>
</dbReference>
<sequence length="112" mass="12479">MRRYLILAALPALLSLHAHAAGEASAPARAVVPPPPAISDDAAAQAEPEVRILQKGEEKIEEYRLNGKLYMIKVTPAIGAPYYLMDDEGNGQMKKIDQNQRRMIPQWVLIRF</sequence>
<name>A0A918P303_9NEIS</name>
<dbReference type="Proteomes" id="UP000645257">
    <property type="component" value="Unassembled WGS sequence"/>
</dbReference>
<proteinExistence type="predicted"/>
<evidence type="ECO:0000313" key="4">
    <source>
        <dbReference type="Proteomes" id="UP000645257"/>
    </source>
</evidence>
<dbReference type="AlphaFoldDB" id="A0A918P303"/>
<comment type="caution">
    <text evidence="3">The sequence shown here is derived from an EMBL/GenBank/DDBJ whole genome shotgun (WGS) entry which is preliminary data.</text>
</comment>
<evidence type="ECO:0008006" key="5">
    <source>
        <dbReference type="Google" id="ProtNLM"/>
    </source>
</evidence>
<dbReference type="EMBL" id="BMYX01000010">
    <property type="protein sequence ID" value="GGY16826.1"/>
    <property type="molecule type" value="Genomic_DNA"/>
</dbReference>
<dbReference type="Pfam" id="PF11191">
    <property type="entry name" value="DUF2782"/>
    <property type="match status" value="1"/>
</dbReference>
<evidence type="ECO:0000256" key="1">
    <source>
        <dbReference type="SAM" id="MobiDB-lite"/>
    </source>
</evidence>
<dbReference type="Gene3D" id="2.20.130.30">
    <property type="entry name" value="Protein of unknown function DUF2782"/>
    <property type="match status" value="1"/>
</dbReference>